<proteinExistence type="predicted"/>
<organism evidence="1">
    <name type="scientific">Arundo donax</name>
    <name type="common">Giant reed</name>
    <name type="synonym">Donax arundinaceus</name>
    <dbReference type="NCBI Taxonomy" id="35708"/>
    <lineage>
        <taxon>Eukaryota</taxon>
        <taxon>Viridiplantae</taxon>
        <taxon>Streptophyta</taxon>
        <taxon>Embryophyta</taxon>
        <taxon>Tracheophyta</taxon>
        <taxon>Spermatophyta</taxon>
        <taxon>Magnoliopsida</taxon>
        <taxon>Liliopsida</taxon>
        <taxon>Poales</taxon>
        <taxon>Poaceae</taxon>
        <taxon>PACMAD clade</taxon>
        <taxon>Arundinoideae</taxon>
        <taxon>Arundineae</taxon>
        <taxon>Arundo</taxon>
    </lineage>
</organism>
<name>A0A0A9G0W3_ARUDO</name>
<accession>A0A0A9G0W3</accession>
<protein>
    <submittedName>
        <fullName evidence="1">(S)-2-hydroxy-acid oxidase, peroxisomal, putative / glycolate oxidase, putative / short chain alpha-hydroxy acid oxidase, putative</fullName>
    </submittedName>
</protein>
<sequence length="69" mass="7936">MVLLMDMIIRDMHCLTNWELTVRIILGRDIDGADHKCLRVREACQGQAAEDGVRLLRIRSRRSVDSQGE</sequence>
<reference evidence="1" key="2">
    <citation type="journal article" date="2015" name="Data Brief">
        <title>Shoot transcriptome of the giant reed, Arundo donax.</title>
        <authorList>
            <person name="Barrero R.A."/>
            <person name="Guerrero F.D."/>
            <person name="Moolhuijzen P."/>
            <person name="Goolsby J.A."/>
            <person name="Tidwell J."/>
            <person name="Bellgard S.E."/>
            <person name="Bellgard M.I."/>
        </authorList>
    </citation>
    <scope>NUCLEOTIDE SEQUENCE</scope>
    <source>
        <tissue evidence="1">Shoot tissue taken approximately 20 cm above the soil surface</tissue>
    </source>
</reference>
<evidence type="ECO:0000313" key="1">
    <source>
        <dbReference type="EMBL" id="JAE18132.1"/>
    </source>
</evidence>
<dbReference type="AlphaFoldDB" id="A0A0A9G0W3"/>
<reference evidence="1" key="1">
    <citation type="submission" date="2014-09" db="EMBL/GenBank/DDBJ databases">
        <authorList>
            <person name="Magalhaes I.L.F."/>
            <person name="Oliveira U."/>
            <person name="Santos F.R."/>
            <person name="Vidigal T.H.D.A."/>
            <person name="Brescovit A.D."/>
            <person name="Santos A.J."/>
        </authorList>
    </citation>
    <scope>NUCLEOTIDE SEQUENCE</scope>
    <source>
        <tissue evidence="1">Shoot tissue taken approximately 20 cm above the soil surface</tissue>
    </source>
</reference>
<dbReference type="EMBL" id="GBRH01179764">
    <property type="protein sequence ID" value="JAE18132.1"/>
    <property type="molecule type" value="Transcribed_RNA"/>
</dbReference>